<evidence type="ECO:0000313" key="2">
    <source>
        <dbReference type="EMBL" id="OCH93997.1"/>
    </source>
</evidence>
<keyword evidence="3" id="KW-1185">Reference proteome</keyword>
<feature type="domain" description="DUF6699" evidence="1">
    <location>
        <begin position="180"/>
        <end position="311"/>
    </location>
</feature>
<name>A0A8E2J5X9_9APHY</name>
<evidence type="ECO:0000259" key="1">
    <source>
        <dbReference type="Pfam" id="PF20415"/>
    </source>
</evidence>
<dbReference type="Proteomes" id="UP000250043">
    <property type="component" value="Unassembled WGS sequence"/>
</dbReference>
<organism evidence="2 3">
    <name type="scientific">Obba rivulosa</name>
    <dbReference type="NCBI Taxonomy" id="1052685"/>
    <lineage>
        <taxon>Eukaryota</taxon>
        <taxon>Fungi</taxon>
        <taxon>Dikarya</taxon>
        <taxon>Basidiomycota</taxon>
        <taxon>Agaricomycotina</taxon>
        <taxon>Agaricomycetes</taxon>
        <taxon>Polyporales</taxon>
        <taxon>Gelatoporiaceae</taxon>
        <taxon>Obba</taxon>
    </lineage>
</organism>
<gene>
    <name evidence="2" type="ORF">OBBRIDRAFT_215657</name>
</gene>
<evidence type="ECO:0000313" key="3">
    <source>
        <dbReference type="Proteomes" id="UP000250043"/>
    </source>
</evidence>
<reference evidence="2 3" key="1">
    <citation type="submission" date="2016-07" db="EMBL/GenBank/DDBJ databases">
        <title>Draft genome of the white-rot fungus Obba rivulosa 3A-2.</title>
        <authorList>
            <consortium name="DOE Joint Genome Institute"/>
            <person name="Miettinen O."/>
            <person name="Riley R."/>
            <person name="Acob R."/>
            <person name="Barry K."/>
            <person name="Cullen D."/>
            <person name="De Vries R."/>
            <person name="Hainaut M."/>
            <person name="Hatakka A."/>
            <person name="Henrissat B."/>
            <person name="Hilden K."/>
            <person name="Kuo R."/>
            <person name="Labutti K."/>
            <person name="Lipzen A."/>
            <person name="Makela M.R."/>
            <person name="Sandor L."/>
            <person name="Spatafora J.W."/>
            <person name="Grigoriev I.V."/>
            <person name="Hibbett D.S."/>
        </authorList>
    </citation>
    <scope>NUCLEOTIDE SEQUENCE [LARGE SCALE GENOMIC DNA]</scope>
    <source>
        <strain evidence="2 3">3A-2</strain>
    </source>
</reference>
<proteinExistence type="predicted"/>
<dbReference type="EMBL" id="KV722348">
    <property type="protein sequence ID" value="OCH93997.1"/>
    <property type="molecule type" value="Genomic_DNA"/>
</dbReference>
<dbReference type="Pfam" id="PF20415">
    <property type="entry name" value="DUF6699"/>
    <property type="match status" value="1"/>
</dbReference>
<accession>A0A8E2J5X9</accession>
<dbReference type="InterPro" id="IPR046522">
    <property type="entry name" value="DUF6699"/>
</dbReference>
<protein>
    <recommendedName>
        <fullName evidence="1">DUF6699 domain-containing protein</fullName>
    </recommendedName>
</protein>
<dbReference type="AlphaFoldDB" id="A0A8E2J5X9"/>
<dbReference type="OrthoDB" id="3224413at2759"/>
<sequence>MSIFVMPRLSNARHLSFPGRFPLYCMYNDSRCYKAAPACVSPGPLPLTRPTSSMAQRHVRFALPAESESSSDSSSPSIRNVERPVLGLSIPVPTAICSQPSIADYVSPASSSSTLVENFPMLRPPVKREAMYPSYQGLSADNHSSLPELPYLPLSPLPLWHVGMRESIHRLLAEPLDQGLNWDMRFKEPDVPNTDALALAATHPSVPTIRLHCPAIPEYPYIVIKPYRERALWCSEVLSYVAVGDVFMGLFDHLRVRLTEGPLTRMGRQKAEGVDDARRWRCAHPSAAGKGPDARRVDCLGDAYIFAGLIPADQDVQVGAPAGQGPVYTVICATAQ</sequence>